<accession>A0A381XY41</accession>
<proteinExistence type="predicted"/>
<evidence type="ECO:0000313" key="2">
    <source>
        <dbReference type="EMBL" id="SVA69684.1"/>
    </source>
</evidence>
<dbReference type="EMBL" id="UINC01016802">
    <property type="protein sequence ID" value="SVA69684.1"/>
    <property type="molecule type" value="Genomic_DNA"/>
</dbReference>
<keyword evidence="1" id="KW-1133">Transmembrane helix</keyword>
<reference evidence="2" key="1">
    <citation type="submission" date="2018-05" db="EMBL/GenBank/DDBJ databases">
        <authorList>
            <person name="Lanie J.A."/>
            <person name="Ng W.-L."/>
            <person name="Kazmierczak K.M."/>
            <person name="Andrzejewski T.M."/>
            <person name="Davidsen T.M."/>
            <person name="Wayne K.J."/>
            <person name="Tettelin H."/>
            <person name="Glass J.I."/>
            <person name="Rusch D."/>
            <person name="Podicherti R."/>
            <person name="Tsui H.-C.T."/>
            <person name="Winkler M.E."/>
        </authorList>
    </citation>
    <scope>NUCLEOTIDE SEQUENCE</scope>
</reference>
<gene>
    <name evidence="2" type="ORF">METZ01_LOCUS122538</name>
</gene>
<feature type="transmembrane region" description="Helical" evidence="1">
    <location>
        <begin position="12"/>
        <end position="30"/>
    </location>
</feature>
<dbReference type="AlphaFoldDB" id="A0A381XY41"/>
<organism evidence="2">
    <name type="scientific">marine metagenome</name>
    <dbReference type="NCBI Taxonomy" id="408172"/>
    <lineage>
        <taxon>unclassified sequences</taxon>
        <taxon>metagenomes</taxon>
        <taxon>ecological metagenomes</taxon>
    </lineage>
</organism>
<feature type="non-terminal residue" evidence="2">
    <location>
        <position position="62"/>
    </location>
</feature>
<protein>
    <submittedName>
        <fullName evidence="2">Uncharacterized protein</fullName>
    </submittedName>
</protein>
<evidence type="ECO:0000256" key="1">
    <source>
        <dbReference type="SAM" id="Phobius"/>
    </source>
</evidence>
<keyword evidence="1" id="KW-0472">Membrane</keyword>
<feature type="transmembrane region" description="Helical" evidence="1">
    <location>
        <begin position="36"/>
        <end position="55"/>
    </location>
</feature>
<keyword evidence="1" id="KW-0812">Transmembrane</keyword>
<sequence>MAKRNLKKIYHNFIHTFPLLFLFFLAFTGFDLSFFLFGNSYSFNFIYAVIFYWVLKKPDRLG</sequence>
<name>A0A381XY41_9ZZZZ</name>